<organism evidence="4 5">
    <name type="scientific">Leptotrombidium deliense</name>
    <dbReference type="NCBI Taxonomy" id="299467"/>
    <lineage>
        <taxon>Eukaryota</taxon>
        <taxon>Metazoa</taxon>
        <taxon>Ecdysozoa</taxon>
        <taxon>Arthropoda</taxon>
        <taxon>Chelicerata</taxon>
        <taxon>Arachnida</taxon>
        <taxon>Acari</taxon>
        <taxon>Acariformes</taxon>
        <taxon>Trombidiformes</taxon>
        <taxon>Prostigmata</taxon>
        <taxon>Anystina</taxon>
        <taxon>Parasitengona</taxon>
        <taxon>Trombiculoidea</taxon>
        <taxon>Trombiculidae</taxon>
        <taxon>Leptotrombidium</taxon>
    </lineage>
</organism>
<dbReference type="STRING" id="299467.A0A443RT81"/>
<sequence>GLVWYINGLLSPVLYVKRGKTYTFRVEGGNNPHNAYAYHPMYISNDQFGGFVKYTEAERKNIQVYVGIDFDKKGRPSPTSAGRLCLWSYFSHMDPRKADDFPTFIQFRNQLNYTCERGQTSLLQWTPNASTPDVVYYQSYTQRNMGGVILVFDDFASVRVTSNCLSMYSINIVNVLFVLFISLLIER</sequence>
<dbReference type="VEuPathDB" id="VectorBase:LDEU013537"/>
<dbReference type="InterPro" id="IPR052126">
    <property type="entry name" value="Spindle_Org/Thrombomodulin"/>
</dbReference>
<feature type="transmembrane region" description="Helical" evidence="2">
    <location>
        <begin position="165"/>
        <end position="185"/>
    </location>
</feature>
<gene>
    <name evidence="4" type="ORF">B4U80_00589</name>
</gene>
<evidence type="ECO:0000259" key="3">
    <source>
        <dbReference type="Pfam" id="PF25489"/>
    </source>
</evidence>
<keyword evidence="5" id="KW-1185">Reference proteome</keyword>
<reference evidence="4 5" key="1">
    <citation type="journal article" date="2018" name="Gigascience">
        <title>Genomes of trombidid mites reveal novel predicted allergens and laterally-transferred genes associated with secondary metabolism.</title>
        <authorList>
            <person name="Dong X."/>
            <person name="Chaisiri K."/>
            <person name="Xia D."/>
            <person name="Armstrong S.D."/>
            <person name="Fang Y."/>
            <person name="Donnelly M.J."/>
            <person name="Kadowaki T."/>
            <person name="McGarry J.W."/>
            <person name="Darby A.C."/>
            <person name="Makepeace B.L."/>
        </authorList>
    </citation>
    <scope>NUCLEOTIDE SEQUENCE [LARGE SCALE GENOMIC DNA]</scope>
    <source>
        <strain evidence="4">UoL-UT</strain>
    </source>
</reference>
<keyword evidence="1" id="KW-0677">Repeat</keyword>
<dbReference type="PANTHER" id="PTHR24036">
    <property type="entry name" value="SKELETOR-RELATED"/>
    <property type="match status" value="1"/>
</dbReference>
<dbReference type="Pfam" id="PF25489">
    <property type="entry name" value="At5g54830"/>
    <property type="match status" value="1"/>
</dbReference>
<comment type="caution">
    <text evidence="4">The sequence shown here is derived from an EMBL/GenBank/DDBJ whole genome shotgun (WGS) entry which is preliminary data.</text>
</comment>
<dbReference type="Proteomes" id="UP000288716">
    <property type="component" value="Unassembled WGS sequence"/>
</dbReference>
<keyword evidence="2" id="KW-0812">Transmembrane</keyword>
<evidence type="ECO:0000256" key="2">
    <source>
        <dbReference type="SAM" id="Phobius"/>
    </source>
</evidence>
<dbReference type="AlphaFoldDB" id="A0A443RT81"/>
<feature type="domain" description="At5g54830-like" evidence="3">
    <location>
        <begin position="120"/>
        <end position="153"/>
    </location>
</feature>
<keyword evidence="2" id="KW-1133">Transmembrane helix</keyword>
<dbReference type="InterPro" id="IPR057443">
    <property type="entry name" value="At5g54830-like"/>
</dbReference>
<protein>
    <submittedName>
        <fullName evidence="4">Skeletor: isoforms D/E-like protein 1</fullName>
    </submittedName>
</protein>
<evidence type="ECO:0000256" key="1">
    <source>
        <dbReference type="ARBA" id="ARBA00022737"/>
    </source>
</evidence>
<evidence type="ECO:0000313" key="4">
    <source>
        <dbReference type="EMBL" id="RWS18503.1"/>
    </source>
</evidence>
<dbReference type="EMBL" id="NCKV01038629">
    <property type="protein sequence ID" value="RWS18503.1"/>
    <property type="molecule type" value="Genomic_DNA"/>
</dbReference>
<proteinExistence type="predicted"/>
<feature type="non-terminal residue" evidence="4">
    <location>
        <position position="1"/>
    </location>
</feature>
<accession>A0A443RT81</accession>
<keyword evidence="2" id="KW-0472">Membrane</keyword>
<name>A0A443RT81_9ACAR</name>
<dbReference type="PANTHER" id="PTHR24036:SF16">
    <property type="entry name" value="KNICKKOPF"/>
    <property type="match status" value="1"/>
</dbReference>
<evidence type="ECO:0000313" key="5">
    <source>
        <dbReference type="Proteomes" id="UP000288716"/>
    </source>
</evidence>
<dbReference type="OrthoDB" id="2448405at2759"/>